<feature type="compositionally biased region" description="Low complexity" evidence="2">
    <location>
        <begin position="223"/>
        <end position="232"/>
    </location>
</feature>
<feature type="compositionally biased region" description="Low complexity" evidence="2">
    <location>
        <begin position="259"/>
        <end position="277"/>
    </location>
</feature>
<proteinExistence type="predicted"/>
<dbReference type="Proteomes" id="UP000011519">
    <property type="component" value="Unassembled WGS sequence"/>
</dbReference>
<accession>L9ZYZ8</accession>
<dbReference type="EMBL" id="AOIM01000035">
    <property type="protein sequence ID" value="ELY90363.1"/>
    <property type="molecule type" value="Genomic_DNA"/>
</dbReference>
<evidence type="ECO:0000313" key="3">
    <source>
        <dbReference type="EMBL" id="ELY90363.1"/>
    </source>
</evidence>
<feature type="region of interest" description="Disordered" evidence="2">
    <location>
        <begin position="192"/>
        <end position="364"/>
    </location>
</feature>
<name>L9ZYZ8_9EURY</name>
<feature type="coiled-coil region" evidence="1">
    <location>
        <begin position="123"/>
        <end position="150"/>
    </location>
</feature>
<comment type="caution">
    <text evidence="3">The sequence shown here is derived from an EMBL/GenBank/DDBJ whole genome shotgun (WGS) entry which is preliminary data.</text>
</comment>
<dbReference type="AlphaFoldDB" id="L9ZYZ8"/>
<evidence type="ECO:0000256" key="1">
    <source>
        <dbReference type="SAM" id="Coils"/>
    </source>
</evidence>
<dbReference type="PATRIC" id="fig|1227493.4.peg.2535"/>
<gene>
    <name evidence="3" type="ORF">C483_12663</name>
</gene>
<organism evidence="3 4">
    <name type="scientific">Natrialba hulunbeirensis JCM 10989</name>
    <dbReference type="NCBI Taxonomy" id="1227493"/>
    <lineage>
        <taxon>Archaea</taxon>
        <taxon>Methanobacteriati</taxon>
        <taxon>Methanobacteriota</taxon>
        <taxon>Stenosarchaea group</taxon>
        <taxon>Halobacteria</taxon>
        <taxon>Halobacteriales</taxon>
        <taxon>Natrialbaceae</taxon>
        <taxon>Natrialba</taxon>
    </lineage>
</organism>
<feature type="compositionally biased region" description="Polar residues" evidence="2">
    <location>
        <begin position="233"/>
        <end position="243"/>
    </location>
</feature>
<protein>
    <submittedName>
        <fullName evidence="3">Uncharacterized protein</fullName>
    </submittedName>
</protein>
<reference evidence="3 4" key="1">
    <citation type="journal article" date="2014" name="PLoS Genet.">
        <title>Phylogenetically driven sequencing of extremely halophilic archaea reveals strategies for static and dynamic osmo-response.</title>
        <authorList>
            <person name="Becker E.A."/>
            <person name="Seitzer P.M."/>
            <person name="Tritt A."/>
            <person name="Larsen D."/>
            <person name="Krusor M."/>
            <person name="Yao A.I."/>
            <person name="Wu D."/>
            <person name="Madern D."/>
            <person name="Eisen J.A."/>
            <person name="Darling A.E."/>
            <person name="Facciotti M.T."/>
        </authorList>
    </citation>
    <scope>NUCLEOTIDE SEQUENCE [LARGE SCALE GENOMIC DNA]</scope>
    <source>
        <strain evidence="3 4">JCM 10989</strain>
    </source>
</reference>
<feature type="region of interest" description="Disordered" evidence="2">
    <location>
        <begin position="59"/>
        <end position="79"/>
    </location>
</feature>
<feature type="compositionally biased region" description="Low complexity" evidence="2">
    <location>
        <begin position="305"/>
        <end position="316"/>
    </location>
</feature>
<keyword evidence="1" id="KW-0175">Coiled coil</keyword>
<dbReference type="STRING" id="1227493.C483_12663"/>
<keyword evidence="4" id="KW-1185">Reference proteome</keyword>
<feature type="compositionally biased region" description="Low complexity" evidence="2">
    <location>
        <begin position="326"/>
        <end position="337"/>
    </location>
</feature>
<sequence length="364" mass="37634">MVVNTMSTTRVVGFVLLAVIGLTVAPVAGAAVVPATPDEMGDTDAQAHAHAVSALFTNETSDTDGSESGSDANSNATSPNTTVAEFMQSTSAEAEHAVDDGLFDARYETADNDSKSRLVDERATSFDTRLAELEAEREELRERQDELSTAAYQARLTRLTVEIASLNDSIDRTKPKGVAVGHDPTRFETLQENASSLTGPEVATTARGLPGFEDHPGVGGGPPAHAGPDSGAEQQDTGSSPGNQGAGAGSGPDPDQDQRPGQGSDQGQGQDQNQGNGANETSESAPDQPDQRAEPENGQNASHTNESSQNVSQNSETAPDQSADHSSSSTGPGNGTTDRGGDSTDEDGNPAQNRDSSAESTERR</sequence>
<evidence type="ECO:0000313" key="4">
    <source>
        <dbReference type="Proteomes" id="UP000011519"/>
    </source>
</evidence>
<evidence type="ECO:0000256" key="2">
    <source>
        <dbReference type="SAM" id="MobiDB-lite"/>
    </source>
</evidence>